<keyword evidence="1" id="KW-0812">Transmembrane</keyword>
<feature type="transmembrane region" description="Helical" evidence="1">
    <location>
        <begin position="173"/>
        <end position="194"/>
    </location>
</feature>
<dbReference type="AlphaFoldDB" id="A0A7Z9A5R7"/>
<name>A0A7Z9A5R7_9MICC</name>
<feature type="transmembrane region" description="Helical" evidence="1">
    <location>
        <begin position="140"/>
        <end position="167"/>
    </location>
</feature>
<feature type="transmembrane region" description="Helical" evidence="1">
    <location>
        <begin position="6"/>
        <end position="28"/>
    </location>
</feature>
<dbReference type="Proteomes" id="UP000282386">
    <property type="component" value="Chromosome"/>
</dbReference>
<keyword evidence="1" id="KW-0472">Membrane</keyword>
<gene>
    <name evidence="2" type="ORF">NCTC10207_01593</name>
</gene>
<reference evidence="2 3" key="1">
    <citation type="submission" date="2018-12" db="EMBL/GenBank/DDBJ databases">
        <authorList>
            <consortium name="Pathogen Informatics"/>
        </authorList>
    </citation>
    <scope>NUCLEOTIDE SEQUENCE [LARGE SCALE GENOMIC DNA]</scope>
    <source>
        <strain evidence="2 3">NCTC10207</strain>
    </source>
</reference>
<evidence type="ECO:0000256" key="1">
    <source>
        <dbReference type="SAM" id="Phobius"/>
    </source>
</evidence>
<dbReference type="RefSeq" id="WP_126500292.1">
    <property type="nucleotide sequence ID" value="NZ_LR134479.1"/>
</dbReference>
<organism evidence="2 3">
    <name type="scientific">Rothia aeria</name>
    <dbReference type="NCBI Taxonomy" id="172042"/>
    <lineage>
        <taxon>Bacteria</taxon>
        <taxon>Bacillati</taxon>
        <taxon>Actinomycetota</taxon>
        <taxon>Actinomycetes</taxon>
        <taxon>Micrococcales</taxon>
        <taxon>Micrococcaceae</taxon>
        <taxon>Rothia</taxon>
    </lineage>
</organism>
<feature type="transmembrane region" description="Helical" evidence="1">
    <location>
        <begin position="71"/>
        <end position="94"/>
    </location>
</feature>
<accession>A0A7Z9A5R7</accession>
<dbReference type="EMBL" id="LR134479">
    <property type="protein sequence ID" value="VEI23524.1"/>
    <property type="molecule type" value="Genomic_DNA"/>
</dbReference>
<proteinExistence type="predicted"/>
<feature type="transmembrane region" description="Helical" evidence="1">
    <location>
        <begin position="40"/>
        <end position="59"/>
    </location>
</feature>
<protein>
    <submittedName>
        <fullName evidence="2">Uncharacterized protein</fullName>
    </submittedName>
</protein>
<evidence type="ECO:0000313" key="3">
    <source>
        <dbReference type="Proteomes" id="UP000282386"/>
    </source>
</evidence>
<sequence length="333" mass="38046">MDVRDIWLIAAIVYLGLCLLNEVAYPMYISKKKAVKPAYGGFWSGTIHMLWYVIAWFALAQTFHLFWDIYYYSYGLGGGAFILPFALIYLGAYFGRRRYRIARGLNIWDRDYGMPPIYRATLGKLGNLFRGSEQMQSAGIIYGVSVFAWVAWGLYLLAAFGFLASLFDAGPLYVGDMAVLLTLATVLGAIGVFWHYRHYTVFLPDQILISRVFGSAKILYYQQLEFFRVIPTDPDAIHPDMQDPSKWRIEVKIPGKSAPFSTSLSDPGVRYLIRQIAFRIEQERWADMNSPADREQLLQYHNDGRIICTTKGHKPAGEFAQEAAYRASFKQTH</sequence>
<evidence type="ECO:0000313" key="2">
    <source>
        <dbReference type="EMBL" id="VEI23524.1"/>
    </source>
</evidence>
<keyword evidence="1" id="KW-1133">Transmembrane helix</keyword>